<comment type="caution">
    <text evidence="5">The sequence shown here is derived from an EMBL/GenBank/DDBJ whole genome shotgun (WGS) entry which is preliminary data.</text>
</comment>
<evidence type="ECO:0000256" key="3">
    <source>
        <dbReference type="ARBA" id="ARBA00022679"/>
    </source>
</evidence>
<comment type="similarity">
    <text evidence="1">Belongs to the glycosyltransferase 2 family.</text>
</comment>
<dbReference type="RefSeq" id="WP_106532089.1">
    <property type="nucleotide sequence ID" value="NZ_PYAT01000002.1"/>
</dbReference>
<proteinExistence type="inferred from homology"/>
<dbReference type="Proteomes" id="UP000242682">
    <property type="component" value="Unassembled WGS sequence"/>
</dbReference>
<dbReference type="SUPFAM" id="SSF53448">
    <property type="entry name" value="Nucleotide-diphospho-sugar transferases"/>
    <property type="match status" value="1"/>
</dbReference>
<dbReference type="EMBL" id="PYAT01000002">
    <property type="protein sequence ID" value="PSL41390.1"/>
    <property type="molecule type" value="Genomic_DNA"/>
</dbReference>
<evidence type="ECO:0000256" key="1">
    <source>
        <dbReference type="ARBA" id="ARBA00006739"/>
    </source>
</evidence>
<evidence type="ECO:0000259" key="4">
    <source>
        <dbReference type="Pfam" id="PF00535"/>
    </source>
</evidence>
<dbReference type="InterPro" id="IPR001173">
    <property type="entry name" value="Glyco_trans_2-like"/>
</dbReference>
<sequence>MKVIARRRCGKALEGKKLVSIVVPVYNSEDYIGNCISSILKQTYENIEVLLIDDGSTDRSSKMCDEYAQWDSRIRVVHQENAGPSAARNTGIQAARGKYIQFVDGDDTIEPRMTETMVAELGEKHQLVICGFKNMIEYDNRLVSDEIFHFYRTGSFTIEELLNFFGELYRDYFIHFNWNKIYLTAIIQENDLQFEREVIRGEDMLFNLAYLEKCSRIKIIEQPFYNYMTSNSASITSTFRPNLFENQQLLFQRTREFLKRNRAYAARNIDLVEAFYTTRIVACFSNLFHPKSTLTSRQVKKHILKIMWDSSVNEQLHYFSEENFEKLLIGNWIATGKVEWIYWYFKIKSFIRRTLNLFGPKSKKWI</sequence>
<name>A0A2P8H5B5_9BACL</name>
<keyword evidence="3 5" id="KW-0808">Transferase</keyword>
<gene>
    <name evidence="5" type="ORF">B0H99_10273</name>
</gene>
<protein>
    <submittedName>
        <fullName evidence="5">Glycosyltransferase involved in cell wall biosynthesis</fullName>
    </submittedName>
</protein>
<dbReference type="GO" id="GO:0016757">
    <property type="term" value="F:glycosyltransferase activity"/>
    <property type="evidence" value="ECO:0007669"/>
    <property type="project" value="UniProtKB-KW"/>
</dbReference>
<dbReference type="OrthoDB" id="396512at2"/>
<dbReference type="PANTHER" id="PTHR22916:SF51">
    <property type="entry name" value="GLYCOSYLTRANSFERASE EPSH-RELATED"/>
    <property type="match status" value="1"/>
</dbReference>
<dbReference type="Pfam" id="PF00535">
    <property type="entry name" value="Glycos_transf_2"/>
    <property type="match status" value="1"/>
</dbReference>
<dbReference type="InterPro" id="IPR029044">
    <property type="entry name" value="Nucleotide-diphossugar_trans"/>
</dbReference>
<accession>A0A2P8H5B5</accession>
<organism evidence="5 6">
    <name type="scientific">Planomicrobium soli</name>
    <dbReference type="NCBI Taxonomy" id="1176648"/>
    <lineage>
        <taxon>Bacteria</taxon>
        <taxon>Bacillati</taxon>
        <taxon>Bacillota</taxon>
        <taxon>Bacilli</taxon>
        <taxon>Bacillales</taxon>
        <taxon>Caryophanaceae</taxon>
        <taxon>Planomicrobium</taxon>
    </lineage>
</organism>
<feature type="domain" description="Glycosyltransferase 2-like" evidence="4">
    <location>
        <begin position="20"/>
        <end position="143"/>
    </location>
</feature>
<dbReference type="AlphaFoldDB" id="A0A2P8H5B5"/>
<evidence type="ECO:0000313" key="5">
    <source>
        <dbReference type="EMBL" id="PSL41390.1"/>
    </source>
</evidence>
<reference evidence="5 6" key="1">
    <citation type="submission" date="2018-03" db="EMBL/GenBank/DDBJ databases">
        <title>Genomic Encyclopedia of Type Strains, Phase III (KMG-III): the genomes of soil and plant-associated and newly described type strains.</title>
        <authorList>
            <person name="Whitman W."/>
        </authorList>
    </citation>
    <scope>NUCLEOTIDE SEQUENCE [LARGE SCALE GENOMIC DNA]</scope>
    <source>
        <strain evidence="5 6">CGMCC 1.12259</strain>
    </source>
</reference>
<keyword evidence="2" id="KW-0328">Glycosyltransferase</keyword>
<evidence type="ECO:0000313" key="6">
    <source>
        <dbReference type="Proteomes" id="UP000242682"/>
    </source>
</evidence>
<keyword evidence="6" id="KW-1185">Reference proteome</keyword>
<dbReference type="CDD" id="cd00761">
    <property type="entry name" value="Glyco_tranf_GTA_type"/>
    <property type="match status" value="1"/>
</dbReference>
<dbReference type="PANTHER" id="PTHR22916">
    <property type="entry name" value="GLYCOSYLTRANSFERASE"/>
    <property type="match status" value="1"/>
</dbReference>
<dbReference type="Gene3D" id="3.90.550.10">
    <property type="entry name" value="Spore Coat Polysaccharide Biosynthesis Protein SpsA, Chain A"/>
    <property type="match status" value="1"/>
</dbReference>
<evidence type="ECO:0000256" key="2">
    <source>
        <dbReference type="ARBA" id="ARBA00022676"/>
    </source>
</evidence>